<protein>
    <submittedName>
        <fullName evidence="1">Uncharacterized protein</fullName>
    </submittedName>
</protein>
<accession>F2C580</accession>
<dbReference type="Proteomes" id="UP000005955">
    <property type="component" value="Unassembled WGS sequence"/>
</dbReference>
<dbReference type="EMBL" id="AFBD01000001">
    <property type="protein sequence ID" value="EGF16063.1"/>
    <property type="molecule type" value="Genomic_DNA"/>
</dbReference>
<dbReference type="HOGENOM" id="CLU_3158498_0_0_9"/>
<organism evidence="1 2">
    <name type="scientific">Streptococcus sanguinis SK330</name>
    <dbReference type="NCBI Taxonomy" id="888813"/>
    <lineage>
        <taxon>Bacteria</taxon>
        <taxon>Bacillati</taxon>
        <taxon>Bacillota</taxon>
        <taxon>Bacilli</taxon>
        <taxon>Lactobacillales</taxon>
        <taxon>Streptococcaceae</taxon>
        <taxon>Streptococcus</taxon>
    </lineage>
</organism>
<proteinExistence type="predicted"/>
<evidence type="ECO:0000313" key="2">
    <source>
        <dbReference type="Proteomes" id="UP000005955"/>
    </source>
</evidence>
<comment type="caution">
    <text evidence="1">The sequence shown here is derived from an EMBL/GenBank/DDBJ whole genome shotgun (WGS) entry which is preliminary data.</text>
</comment>
<dbReference type="AlphaFoldDB" id="F2C580"/>
<sequence length="48" mass="5804">MSQSFFILVKNFRNILEFLEKYLKFGRYTRKCKGERKELEATGQLVEN</sequence>
<gene>
    <name evidence="1" type="ORF">HMPREF9386_0233</name>
</gene>
<reference evidence="1 2" key="1">
    <citation type="submission" date="2011-02" db="EMBL/GenBank/DDBJ databases">
        <authorList>
            <person name="Muzny D."/>
            <person name="Qin X."/>
            <person name="Deng J."/>
            <person name="Jiang H."/>
            <person name="Liu Y."/>
            <person name="Qu J."/>
            <person name="Song X.-Z."/>
            <person name="Zhang L."/>
            <person name="Thornton R."/>
            <person name="Coyle M."/>
            <person name="Francisco L."/>
            <person name="Jackson L."/>
            <person name="Javaid M."/>
            <person name="Korchina V."/>
            <person name="Kovar C."/>
            <person name="Mata R."/>
            <person name="Mathew T."/>
            <person name="Ngo R."/>
            <person name="Nguyen L."/>
            <person name="Nguyen N."/>
            <person name="Okwuonu G."/>
            <person name="Ongeri F."/>
            <person name="Pham C."/>
            <person name="Simmons D."/>
            <person name="Wilczek-Boney K."/>
            <person name="Hale W."/>
            <person name="Jakkamsetti A."/>
            <person name="Pham P."/>
            <person name="Ruth R."/>
            <person name="San Lucas F."/>
            <person name="Warren J."/>
            <person name="Zhang J."/>
            <person name="Zhao Z."/>
            <person name="Zhou C."/>
            <person name="Zhu D."/>
            <person name="Lee S."/>
            <person name="Bess C."/>
            <person name="Blankenburg K."/>
            <person name="Forbes L."/>
            <person name="Fu Q."/>
            <person name="Gubbala S."/>
            <person name="Hirani K."/>
            <person name="Jayaseelan J.C."/>
            <person name="Lara F."/>
            <person name="Munidasa M."/>
            <person name="Palculict T."/>
            <person name="Patil S."/>
            <person name="Pu L.-L."/>
            <person name="Saada N."/>
            <person name="Tang L."/>
            <person name="Weissenberger G."/>
            <person name="Zhu Y."/>
            <person name="Hemphill L."/>
            <person name="Shang Y."/>
            <person name="Youmans B."/>
            <person name="Ayvaz T."/>
            <person name="Ross M."/>
            <person name="Santibanez J."/>
            <person name="Aqrawi P."/>
            <person name="Gross S."/>
            <person name="Joshi V."/>
            <person name="Fowler G."/>
            <person name="Nazareth L."/>
            <person name="Reid J."/>
            <person name="Worley K."/>
            <person name="Petrosino J."/>
            <person name="Highlander S."/>
            <person name="Gibbs R."/>
        </authorList>
    </citation>
    <scope>NUCLEOTIDE SEQUENCE [LARGE SCALE GENOMIC DNA]</scope>
    <source>
        <strain evidence="1 2">SK330</strain>
    </source>
</reference>
<name>F2C580_STRSA</name>
<evidence type="ECO:0000313" key="1">
    <source>
        <dbReference type="EMBL" id="EGF16063.1"/>
    </source>
</evidence>
<dbReference type="PATRIC" id="fig|888813.3.peg.233"/>